<organism evidence="2 3">
    <name type="scientific">Cochliobolus carbonum (strain 26-R-13)</name>
    <name type="common">Maize leaf spot fungus</name>
    <name type="synonym">Bipolaris zeicola</name>
    <dbReference type="NCBI Taxonomy" id="930089"/>
    <lineage>
        <taxon>Eukaryota</taxon>
        <taxon>Fungi</taxon>
        <taxon>Dikarya</taxon>
        <taxon>Ascomycota</taxon>
        <taxon>Pezizomycotina</taxon>
        <taxon>Dothideomycetes</taxon>
        <taxon>Pleosporomycetidae</taxon>
        <taxon>Pleosporales</taxon>
        <taxon>Pleosporineae</taxon>
        <taxon>Pleosporaceae</taxon>
        <taxon>Bipolaris</taxon>
    </lineage>
</organism>
<feature type="compositionally biased region" description="Basic and acidic residues" evidence="1">
    <location>
        <begin position="1"/>
        <end position="17"/>
    </location>
</feature>
<dbReference type="EMBL" id="KI964938">
    <property type="protein sequence ID" value="EUC27393.1"/>
    <property type="molecule type" value="Genomic_DNA"/>
</dbReference>
<accession>W6XPE0</accession>
<sequence>MALKRKITEITKDDQTSRRKRTKGLFSKSHELGIRPSCKVFTCVLYTDVDKVRTYDSTGGDILGELETVVKRLRHFPENWQQFGPSSYKNSKPNSKQPKCGRQPSDDPLPQALEASEQSALFSEPPSFDFKSLPKYAEIFPAKV</sequence>
<feature type="region of interest" description="Disordered" evidence="1">
    <location>
        <begin position="1"/>
        <end position="22"/>
    </location>
</feature>
<dbReference type="OrthoDB" id="10387880at2759"/>
<dbReference type="RefSeq" id="XP_007718298.1">
    <property type="nucleotide sequence ID" value="XM_007720108.1"/>
</dbReference>
<evidence type="ECO:0008006" key="4">
    <source>
        <dbReference type="Google" id="ProtNLM"/>
    </source>
</evidence>
<feature type="region of interest" description="Disordered" evidence="1">
    <location>
        <begin position="80"/>
        <end position="130"/>
    </location>
</feature>
<dbReference type="AlphaFoldDB" id="W6XPE0"/>
<evidence type="ECO:0000313" key="3">
    <source>
        <dbReference type="Proteomes" id="UP000053841"/>
    </source>
</evidence>
<evidence type="ECO:0000256" key="1">
    <source>
        <dbReference type="SAM" id="MobiDB-lite"/>
    </source>
</evidence>
<protein>
    <recommendedName>
        <fullName evidence="4">MADS-box domain-containing protein</fullName>
    </recommendedName>
</protein>
<name>W6XPE0_COCC2</name>
<gene>
    <name evidence="2" type="ORF">COCCADRAFT_31120</name>
</gene>
<reference evidence="2 3" key="1">
    <citation type="journal article" date="2013" name="PLoS Genet.">
        <title>Comparative genome structure, secondary metabolite, and effector coding capacity across Cochliobolus pathogens.</title>
        <authorList>
            <person name="Condon B.J."/>
            <person name="Leng Y."/>
            <person name="Wu D."/>
            <person name="Bushley K.E."/>
            <person name="Ohm R.A."/>
            <person name="Otillar R."/>
            <person name="Martin J."/>
            <person name="Schackwitz W."/>
            <person name="Grimwood J."/>
            <person name="MohdZainudin N."/>
            <person name="Xue C."/>
            <person name="Wang R."/>
            <person name="Manning V.A."/>
            <person name="Dhillon B."/>
            <person name="Tu Z.J."/>
            <person name="Steffenson B.J."/>
            <person name="Salamov A."/>
            <person name="Sun H."/>
            <person name="Lowry S."/>
            <person name="LaButti K."/>
            <person name="Han J."/>
            <person name="Copeland A."/>
            <person name="Lindquist E."/>
            <person name="Barry K."/>
            <person name="Schmutz J."/>
            <person name="Baker S.E."/>
            <person name="Ciuffetti L.M."/>
            <person name="Grigoriev I.V."/>
            <person name="Zhong S."/>
            <person name="Turgeon B.G."/>
        </authorList>
    </citation>
    <scope>NUCLEOTIDE SEQUENCE [LARGE SCALE GENOMIC DNA]</scope>
    <source>
        <strain evidence="2 3">26-R-13</strain>
    </source>
</reference>
<feature type="compositionally biased region" description="Low complexity" evidence="1">
    <location>
        <begin position="85"/>
        <end position="98"/>
    </location>
</feature>
<evidence type="ECO:0000313" key="2">
    <source>
        <dbReference type="EMBL" id="EUC27393.1"/>
    </source>
</evidence>
<dbReference type="Proteomes" id="UP000053841">
    <property type="component" value="Unassembled WGS sequence"/>
</dbReference>
<keyword evidence="3" id="KW-1185">Reference proteome</keyword>
<proteinExistence type="predicted"/>
<dbReference type="GeneID" id="19146879"/>
<dbReference type="KEGG" id="bze:COCCADRAFT_31120"/>
<dbReference type="HOGENOM" id="CLU_1796138_0_0_1"/>